<reference evidence="2" key="1">
    <citation type="journal article" date="2014" name="Int. J. Syst. Evol. Microbiol.">
        <title>Complete genome sequence of Corynebacterium casei LMG S-19264T (=DSM 44701T), isolated from a smear-ripened cheese.</title>
        <authorList>
            <consortium name="US DOE Joint Genome Institute (JGI-PGF)"/>
            <person name="Walter F."/>
            <person name="Albersmeier A."/>
            <person name="Kalinowski J."/>
            <person name="Ruckert C."/>
        </authorList>
    </citation>
    <scope>NUCLEOTIDE SEQUENCE</scope>
    <source>
        <strain evidence="2">CGMCC 1.7086</strain>
    </source>
</reference>
<evidence type="ECO:0000313" key="3">
    <source>
        <dbReference type="Proteomes" id="UP000606935"/>
    </source>
</evidence>
<dbReference type="InterPro" id="IPR005618">
    <property type="entry name" value="OMPW"/>
</dbReference>
<accession>A0A917YTK5</accession>
<dbReference type="PANTHER" id="PTHR36920:SF1">
    <property type="entry name" value="OUTER MEMBRANE PROTEIN W"/>
    <property type="match status" value="1"/>
</dbReference>
<dbReference type="EMBL" id="BMLS01000001">
    <property type="protein sequence ID" value="GGO64021.1"/>
    <property type="molecule type" value="Genomic_DNA"/>
</dbReference>
<dbReference type="GO" id="GO:0055085">
    <property type="term" value="P:transmembrane transport"/>
    <property type="evidence" value="ECO:0007669"/>
    <property type="project" value="TreeGrafter"/>
</dbReference>
<dbReference type="GO" id="GO:0019867">
    <property type="term" value="C:outer membrane"/>
    <property type="evidence" value="ECO:0007669"/>
    <property type="project" value="InterPro"/>
</dbReference>
<dbReference type="Proteomes" id="UP000606935">
    <property type="component" value="Unassembled WGS sequence"/>
</dbReference>
<gene>
    <name evidence="2" type="ORF">GCM10010982_02440</name>
</gene>
<evidence type="ECO:0000313" key="2">
    <source>
        <dbReference type="EMBL" id="GGO64021.1"/>
    </source>
</evidence>
<comment type="caution">
    <text evidence="2">The sequence shown here is derived from an EMBL/GenBank/DDBJ whole genome shotgun (WGS) entry which is preliminary data.</text>
</comment>
<dbReference type="InterPro" id="IPR011250">
    <property type="entry name" value="OMP/PagP_B-barrel"/>
</dbReference>
<feature type="chain" id="PRO_5036789041" evidence="1">
    <location>
        <begin position="22"/>
        <end position="234"/>
    </location>
</feature>
<organism evidence="2 3">
    <name type="scientific">Bowmanella pacifica</name>
    <dbReference type="NCBI Taxonomy" id="502051"/>
    <lineage>
        <taxon>Bacteria</taxon>
        <taxon>Pseudomonadati</taxon>
        <taxon>Pseudomonadota</taxon>
        <taxon>Gammaproteobacteria</taxon>
        <taxon>Alteromonadales</taxon>
        <taxon>Alteromonadaceae</taxon>
        <taxon>Bowmanella</taxon>
    </lineage>
</organism>
<proteinExistence type="predicted"/>
<dbReference type="RefSeq" id="WP_188689092.1">
    <property type="nucleotide sequence ID" value="NZ_BMLS01000001.1"/>
</dbReference>
<dbReference type="SUPFAM" id="SSF56925">
    <property type="entry name" value="OMPA-like"/>
    <property type="match status" value="1"/>
</dbReference>
<keyword evidence="3" id="KW-1185">Reference proteome</keyword>
<dbReference type="PANTHER" id="PTHR36920">
    <property type="match status" value="1"/>
</dbReference>
<feature type="signal peptide" evidence="1">
    <location>
        <begin position="1"/>
        <end position="21"/>
    </location>
</feature>
<dbReference type="Pfam" id="PF03922">
    <property type="entry name" value="OmpW"/>
    <property type="match status" value="1"/>
</dbReference>
<reference evidence="2" key="2">
    <citation type="submission" date="2020-09" db="EMBL/GenBank/DDBJ databases">
        <authorList>
            <person name="Sun Q."/>
            <person name="Zhou Y."/>
        </authorList>
    </citation>
    <scope>NUCLEOTIDE SEQUENCE</scope>
    <source>
        <strain evidence="2">CGMCC 1.7086</strain>
    </source>
</reference>
<keyword evidence="1" id="KW-0732">Signal</keyword>
<sequence>MKSLFTTSALVATLFAPAALANFHVNVGAINVNPNADSTYLNVVETVAGLPQNSSKLDVDSNTQLGLTFDYDLNDNWTLELIAATPFSHDISLDSSVGAVDGLDVGETKHLPPTFLVQYHFMDKQQAFRPFVGLGLNYTLFFSEKVSPALTDVLVATGAASEGDKVSLHLDDSVGVAVQAGFNYRLNDNWGVHAMVAWADIDTDAEVRINGANVQSAKVNIDPMIFMLGARYSF</sequence>
<protein>
    <submittedName>
        <fullName evidence="2">Outer membrane protein OmpW</fullName>
    </submittedName>
</protein>
<name>A0A917YTK5_9ALTE</name>
<dbReference type="AlphaFoldDB" id="A0A917YTK5"/>
<evidence type="ECO:0000256" key="1">
    <source>
        <dbReference type="SAM" id="SignalP"/>
    </source>
</evidence>
<dbReference type="Gene3D" id="2.40.160.20">
    <property type="match status" value="1"/>
</dbReference>